<dbReference type="PANTHER" id="PTHR46880:SF9">
    <property type="entry name" value="ZINC FINGER PROTEIN 862"/>
    <property type="match status" value="1"/>
</dbReference>
<organism evidence="3 4">
    <name type="scientific">Paramuricea clavata</name>
    <name type="common">Red gorgonian</name>
    <name type="synonym">Violescent sea-whip</name>
    <dbReference type="NCBI Taxonomy" id="317549"/>
    <lineage>
        <taxon>Eukaryota</taxon>
        <taxon>Metazoa</taxon>
        <taxon>Cnidaria</taxon>
        <taxon>Anthozoa</taxon>
        <taxon>Octocorallia</taxon>
        <taxon>Malacalcyonacea</taxon>
        <taxon>Plexauridae</taxon>
        <taxon>Paramuricea</taxon>
    </lineage>
</organism>
<evidence type="ECO:0000313" key="3">
    <source>
        <dbReference type="EMBL" id="CAB4014784.1"/>
    </source>
</evidence>
<dbReference type="EMBL" id="CACRXK020008444">
    <property type="protein sequence ID" value="CAB4014784.1"/>
    <property type="molecule type" value="Genomic_DNA"/>
</dbReference>
<feature type="domain" description="C17orf113 probable zinc finger" evidence="2">
    <location>
        <begin position="72"/>
        <end position="126"/>
    </location>
</feature>
<name>A0A7D9ESW2_PARCT</name>
<keyword evidence="4" id="KW-1185">Reference proteome</keyword>
<comment type="caution">
    <text evidence="3">The sequence shown here is derived from an EMBL/GenBank/DDBJ whole genome shotgun (WGS) entry which is preliminary data.</text>
</comment>
<evidence type="ECO:0000313" key="4">
    <source>
        <dbReference type="Proteomes" id="UP001152795"/>
    </source>
</evidence>
<feature type="region of interest" description="Disordered" evidence="1">
    <location>
        <begin position="1"/>
        <end position="45"/>
    </location>
</feature>
<dbReference type="InterPro" id="IPR057456">
    <property type="entry name" value="Znf_C17orf113"/>
</dbReference>
<protein>
    <recommendedName>
        <fullName evidence="2">C17orf113 probable zinc finger domain-containing protein</fullName>
    </recommendedName>
</protein>
<proteinExistence type="predicted"/>
<dbReference type="AlphaFoldDB" id="A0A7D9ESW2"/>
<gene>
    <name evidence="3" type="ORF">PACLA_8A041092</name>
</gene>
<dbReference type="PANTHER" id="PTHR46880">
    <property type="entry name" value="RAS-ASSOCIATING DOMAIN-CONTAINING PROTEIN"/>
    <property type="match status" value="1"/>
</dbReference>
<evidence type="ECO:0000256" key="1">
    <source>
        <dbReference type="SAM" id="MobiDB-lite"/>
    </source>
</evidence>
<dbReference type="Pfam" id="PF25431">
    <property type="entry name" value="zf-C17orf113"/>
    <property type="match status" value="1"/>
</dbReference>
<reference evidence="3" key="1">
    <citation type="submission" date="2020-04" db="EMBL/GenBank/DDBJ databases">
        <authorList>
            <person name="Alioto T."/>
            <person name="Alioto T."/>
            <person name="Gomez Garrido J."/>
        </authorList>
    </citation>
    <scope>NUCLEOTIDE SEQUENCE</scope>
    <source>
        <strain evidence="3">A484AB</strain>
    </source>
</reference>
<accession>A0A7D9ESW2</accession>
<evidence type="ECO:0000259" key="2">
    <source>
        <dbReference type="Pfam" id="PF25431"/>
    </source>
</evidence>
<feature type="compositionally biased region" description="Polar residues" evidence="1">
    <location>
        <begin position="16"/>
        <end position="45"/>
    </location>
</feature>
<sequence>MWKFVVRNPTDKGDNPSASGEVQEFTGSTTSSTSILPTDQGNQRNDAINTEQSERSNAKQKRKFNPLWQKAFPWVRLVNKKMFCDVCTKNKHADKSSAFVKGCDNFHIKSLRKHNTSSGHVKCAANVKALSAEPGTNPAERALRVLHEKEFEKMRDSKNGRPYSDYEWALDLQETTHNIKLGETYRNDRAGRKFTAFIAEAERLKLASELSTTPFYSILTDGTTDTSVCEAEILYVRHCNKGKISNRFLALRNLERANAENITKVIEETVKDFGGVSEEDLYKKAVGYGADGASVNMGCHSGVGERLKQLSSIS</sequence>
<dbReference type="OrthoDB" id="5952815at2759"/>
<dbReference type="Proteomes" id="UP001152795">
    <property type="component" value="Unassembled WGS sequence"/>
</dbReference>